<feature type="region of interest" description="Disordered" evidence="1">
    <location>
        <begin position="128"/>
        <end position="153"/>
    </location>
</feature>
<name>A0A8B6X6D6_9BURK</name>
<dbReference type="RefSeq" id="WP_028312790.1">
    <property type="nucleotide sequence ID" value="NZ_KI519499.1"/>
</dbReference>
<accession>A0A8B6X6D6</accession>
<reference evidence="3" key="1">
    <citation type="submission" date="2025-08" db="UniProtKB">
        <authorList>
            <consortium name="RefSeq"/>
        </authorList>
    </citation>
    <scope>IDENTIFICATION</scope>
</reference>
<protein>
    <recommendedName>
        <fullName evidence="4">FlgN protein</fullName>
    </recommendedName>
</protein>
<proteinExistence type="predicted"/>
<dbReference type="Proteomes" id="UP000675920">
    <property type="component" value="Unplaced"/>
</dbReference>
<sequence>MTTPIARLLAQSARLVPQLHDVCARAATAKPDELEALALEHAGLTQSLAECIAEVRHAIAPMTLAEALARHALDHPDQARDSRGRDWVDALEDLRRANAIAGRVILQRLHLTQAMLRVVNEARGANDGGGFVDPSGGPFRRAGNGTGYSRAVA</sequence>
<evidence type="ECO:0008006" key="4">
    <source>
        <dbReference type="Google" id="ProtNLM"/>
    </source>
</evidence>
<keyword evidence="2" id="KW-1185">Reference proteome</keyword>
<evidence type="ECO:0000313" key="2">
    <source>
        <dbReference type="Proteomes" id="UP000675920"/>
    </source>
</evidence>
<dbReference type="AlphaFoldDB" id="A0A8B6X6D6"/>
<dbReference type="OrthoDB" id="9836170at2"/>
<evidence type="ECO:0000313" key="3">
    <source>
        <dbReference type="RefSeq" id="WP_028312790.1"/>
    </source>
</evidence>
<organism evidence="2 3">
    <name type="scientific">Derxia gummosa DSM 723</name>
    <dbReference type="NCBI Taxonomy" id="1121388"/>
    <lineage>
        <taxon>Bacteria</taxon>
        <taxon>Pseudomonadati</taxon>
        <taxon>Pseudomonadota</taxon>
        <taxon>Betaproteobacteria</taxon>
        <taxon>Burkholderiales</taxon>
        <taxon>Alcaligenaceae</taxon>
        <taxon>Derxia</taxon>
    </lineage>
</organism>
<evidence type="ECO:0000256" key="1">
    <source>
        <dbReference type="SAM" id="MobiDB-lite"/>
    </source>
</evidence>